<dbReference type="SUPFAM" id="SSF54814">
    <property type="entry name" value="Prokaryotic type KH domain (KH-domain type II)"/>
    <property type="match status" value="1"/>
</dbReference>
<reference evidence="7" key="2">
    <citation type="journal article" date="2014" name="ISME J.">
        <title>Microbial stratification in low pH oxic and suboxic macroscopic growths along an acid mine drainage.</title>
        <authorList>
            <person name="Mendez-Garcia C."/>
            <person name="Mesa V."/>
            <person name="Sprenger R.R."/>
            <person name="Richter M."/>
            <person name="Diez M.S."/>
            <person name="Solano J."/>
            <person name="Bargiela R."/>
            <person name="Golyshina O.V."/>
            <person name="Manteca A."/>
            <person name="Ramos J.L."/>
            <person name="Gallego J.R."/>
            <person name="Llorente I."/>
            <person name="Martins Dos Santos V.A."/>
            <person name="Jensen O.N."/>
            <person name="Pelaez A.I."/>
            <person name="Sanchez J."/>
            <person name="Ferrer M."/>
        </authorList>
    </citation>
    <scope>NUCLEOTIDE SEQUENCE</scope>
</reference>
<organism evidence="7">
    <name type="scientific">mine drainage metagenome</name>
    <dbReference type="NCBI Taxonomy" id="410659"/>
    <lineage>
        <taxon>unclassified sequences</taxon>
        <taxon>metagenomes</taxon>
        <taxon>ecological metagenomes</taxon>
    </lineage>
</organism>
<dbReference type="GO" id="GO:0019843">
    <property type="term" value="F:rRNA binding"/>
    <property type="evidence" value="ECO:0007669"/>
    <property type="project" value="TreeGrafter"/>
</dbReference>
<gene>
    <name evidence="7" type="ORF">B1B_01438</name>
</gene>
<dbReference type="PANTHER" id="PTHR42698">
    <property type="entry name" value="GTPASE ERA"/>
    <property type="match status" value="1"/>
</dbReference>
<dbReference type="Gene3D" id="3.40.50.300">
    <property type="entry name" value="P-loop containing nucleotide triphosphate hydrolases"/>
    <property type="match status" value="1"/>
</dbReference>
<dbReference type="Pfam" id="PF07650">
    <property type="entry name" value="KH_2"/>
    <property type="match status" value="1"/>
</dbReference>
<feature type="domain" description="G" evidence="5">
    <location>
        <begin position="10"/>
        <end position="119"/>
    </location>
</feature>
<evidence type="ECO:0000259" key="6">
    <source>
        <dbReference type="Pfam" id="PF07650"/>
    </source>
</evidence>
<dbReference type="Pfam" id="PF01926">
    <property type="entry name" value="MMR_HSR1"/>
    <property type="match status" value="1"/>
</dbReference>
<dbReference type="GO" id="GO:0005525">
    <property type="term" value="F:GTP binding"/>
    <property type="evidence" value="ECO:0007669"/>
    <property type="project" value="UniProtKB-KW"/>
</dbReference>
<evidence type="ECO:0000256" key="1">
    <source>
        <dbReference type="ARBA" id="ARBA00007921"/>
    </source>
</evidence>
<keyword evidence="2" id="KW-0547">Nucleotide-binding</keyword>
<dbReference type="EMBL" id="AUZY01000977">
    <property type="protein sequence ID" value="EQD76800.1"/>
    <property type="molecule type" value="Genomic_DNA"/>
</dbReference>
<name>T1D2W4_9ZZZZ</name>
<dbReference type="InterPro" id="IPR030388">
    <property type="entry name" value="G_ERA_dom"/>
</dbReference>
<dbReference type="InterPro" id="IPR005662">
    <property type="entry name" value="GTPase_Era-like"/>
</dbReference>
<dbReference type="Gene3D" id="3.30.300.20">
    <property type="match status" value="1"/>
</dbReference>
<dbReference type="InterPro" id="IPR004044">
    <property type="entry name" value="KH_dom_type_2"/>
</dbReference>
<comment type="caution">
    <text evidence="7">The sequence shown here is derived from an EMBL/GenBank/DDBJ whole genome shotgun (WGS) entry which is preliminary data.</text>
</comment>
<feature type="domain" description="KH type-2" evidence="6">
    <location>
        <begin position="211"/>
        <end position="286"/>
    </location>
</feature>
<evidence type="ECO:0000313" key="7">
    <source>
        <dbReference type="EMBL" id="EQD76800.1"/>
    </source>
</evidence>
<evidence type="ECO:0000256" key="4">
    <source>
        <dbReference type="ARBA" id="ARBA00023134"/>
    </source>
</evidence>
<dbReference type="CDD" id="cd04163">
    <property type="entry name" value="Era"/>
    <property type="match status" value="1"/>
</dbReference>
<accession>T1D2W4</accession>
<protein>
    <submittedName>
        <fullName evidence="7">GTP-binding protein Era</fullName>
    </submittedName>
</protein>
<dbReference type="GO" id="GO:0043024">
    <property type="term" value="F:ribosomal small subunit binding"/>
    <property type="evidence" value="ECO:0007669"/>
    <property type="project" value="TreeGrafter"/>
</dbReference>
<keyword evidence="4" id="KW-0342">GTP-binding</keyword>
<dbReference type="AlphaFoldDB" id="T1D2W4"/>
<reference evidence="7" key="1">
    <citation type="submission" date="2013-08" db="EMBL/GenBank/DDBJ databases">
        <authorList>
            <person name="Mendez C."/>
            <person name="Richter M."/>
            <person name="Ferrer M."/>
            <person name="Sanchez J."/>
        </authorList>
    </citation>
    <scope>NUCLEOTIDE SEQUENCE</scope>
</reference>
<dbReference type="GO" id="GO:0000028">
    <property type="term" value="P:ribosomal small subunit assembly"/>
    <property type="evidence" value="ECO:0007669"/>
    <property type="project" value="TreeGrafter"/>
</dbReference>
<evidence type="ECO:0000256" key="2">
    <source>
        <dbReference type="ARBA" id="ARBA00022741"/>
    </source>
</evidence>
<dbReference type="CDD" id="cd22534">
    <property type="entry name" value="KH-II_Era"/>
    <property type="match status" value="1"/>
</dbReference>
<evidence type="ECO:0000259" key="5">
    <source>
        <dbReference type="Pfam" id="PF01926"/>
    </source>
</evidence>
<dbReference type="HAMAP" id="MF_00367">
    <property type="entry name" value="GTPase_Era"/>
    <property type="match status" value="1"/>
</dbReference>
<evidence type="ECO:0000256" key="3">
    <source>
        <dbReference type="ARBA" id="ARBA00022884"/>
    </source>
</evidence>
<proteinExistence type="inferred from homology"/>
<dbReference type="InterPro" id="IPR009019">
    <property type="entry name" value="KH_sf_prok-type"/>
</dbReference>
<dbReference type="InterPro" id="IPR027417">
    <property type="entry name" value="P-loop_NTPase"/>
</dbReference>
<dbReference type="InterPro" id="IPR005225">
    <property type="entry name" value="Small_GTP-bd"/>
</dbReference>
<sequence>MAEPSGRVITVALVGRTNVGKSSLFNALAEEKLSIVTRKPHTTRFPVAASIAGPSGIIWFWDTPGASERPTHPMQRWLNDSVWQSADRADFLLFVVEAMRWLPADQSVLEQARRAGKLMGGVVTKIDRVRSKTILLPFMTRLAAQPDMLFWVPVSATRHDNLSRLIACVDEHASPAVPQPAAALPERRGLFFPDFAAELFRERLMERLSDELPYALHVLCSRWVEEANRMEIEFRIVVERPGQKRIVVGTGGQVLRQVGSAVRVDLERQTGKKVMLRSWVEVDPDWSLQRPEAILRPDAGRVDSQPAPRLPGHG</sequence>
<dbReference type="NCBIfam" id="TIGR00436">
    <property type="entry name" value="era"/>
    <property type="match status" value="1"/>
</dbReference>
<dbReference type="GO" id="GO:0005829">
    <property type="term" value="C:cytosol"/>
    <property type="evidence" value="ECO:0007669"/>
    <property type="project" value="TreeGrafter"/>
</dbReference>
<dbReference type="InterPro" id="IPR015946">
    <property type="entry name" value="KH_dom-like_a/b"/>
</dbReference>
<dbReference type="NCBIfam" id="TIGR00231">
    <property type="entry name" value="small_GTP"/>
    <property type="match status" value="1"/>
</dbReference>
<keyword evidence="3" id="KW-0694">RNA-binding</keyword>
<dbReference type="SUPFAM" id="SSF52540">
    <property type="entry name" value="P-loop containing nucleoside triphosphate hydrolases"/>
    <property type="match status" value="1"/>
</dbReference>
<dbReference type="PANTHER" id="PTHR42698:SF1">
    <property type="entry name" value="GTPASE ERA, MITOCHONDRIAL"/>
    <property type="match status" value="1"/>
</dbReference>
<dbReference type="InterPro" id="IPR006073">
    <property type="entry name" value="GTP-bd"/>
</dbReference>
<comment type="similarity">
    <text evidence="1">Belongs to the TRAFAC class TrmE-Era-EngA-EngB-Septin-like GTPase superfamily. Era GTPase family.</text>
</comment>